<dbReference type="EMBL" id="LSSL01005415">
    <property type="protein sequence ID" value="OLY78838.1"/>
    <property type="molecule type" value="Genomic_DNA"/>
</dbReference>
<dbReference type="STRING" id="133383.A0A1R0GPQ4"/>
<gene>
    <name evidence="1" type="ORF">AYI68_g7104</name>
</gene>
<organism evidence="1 2">
    <name type="scientific">Smittium mucronatum</name>
    <dbReference type="NCBI Taxonomy" id="133383"/>
    <lineage>
        <taxon>Eukaryota</taxon>
        <taxon>Fungi</taxon>
        <taxon>Fungi incertae sedis</taxon>
        <taxon>Zoopagomycota</taxon>
        <taxon>Kickxellomycotina</taxon>
        <taxon>Harpellomycetes</taxon>
        <taxon>Harpellales</taxon>
        <taxon>Legeriomycetaceae</taxon>
        <taxon>Smittium</taxon>
    </lineage>
</organism>
<dbReference type="Gene3D" id="3.40.50.300">
    <property type="entry name" value="P-loop containing nucleotide triphosphate hydrolases"/>
    <property type="match status" value="1"/>
</dbReference>
<dbReference type="Pfam" id="PF00071">
    <property type="entry name" value="Ras"/>
    <property type="match status" value="1"/>
</dbReference>
<dbReference type="PROSITE" id="PS51419">
    <property type="entry name" value="RAB"/>
    <property type="match status" value="1"/>
</dbReference>
<dbReference type="InterPro" id="IPR050209">
    <property type="entry name" value="Rab_GTPases_membrane_traffic"/>
</dbReference>
<dbReference type="GO" id="GO:0003924">
    <property type="term" value="F:GTPase activity"/>
    <property type="evidence" value="ECO:0007669"/>
    <property type="project" value="InterPro"/>
</dbReference>
<keyword evidence="2" id="KW-1185">Reference proteome</keyword>
<evidence type="ECO:0000313" key="2">
    <source>
        <dbReference type="Proteomes" id="UP000187455"/>
    </source>
</evidence>
<reference evidence="1 2" key="1">
    <citation type="journal article" date="2016" name="Mol. Biol. Evol.">
        <title>Genome-Wide Survey of Gut Fungi (Harpellales) Reveals the First Horizontally Transferred Ubiquitin Gene from a Mosquito Host.</title>
        <authorList>
            <person name="Wang Y."/>
            <person name="White M.M."/>
            <person name="Kvist S."/>
            <person name="Moncalvo J.M."/>
        </authorList>
    </citation>
    <scope>NUCLEOTIDE SEQUENCE [LARGE SCALE GENOMIC DNA]</scope>
    <source>
        <strain evidence="1 2">ALG-7-W6</strain>
    </source>
</reference>
<proteinExistence type="predicted"/>
<dbReference type="AlphaFoldDB" id="A0A1R0GPQ4"/>
<comment type="caution">
    <text evidence="1">The sequence shown here is derived from an EMBL/GenBank/DDBJ whole genome shotgun (WGS) entry which is preliminary data.</text>
</comment>
<dbReference type="GO" id="GO:0005525">
    <property type="term" value="F:GTP binding"/>
    <property type="evidence" value="ECO:0007669"/>
    <property type="project" value="InterPro"/>
</dbReference>
<dbReference type="InterPro" id="IPR027417">
    <property type="entry name" value="P-loop_NTPase"/>
</dbReference>
<dbReference type="PANTHER" id="PTHR47979">
    <property type="entry name" value="DRAB11-RELATED"/>
    <property type="match status" value="1"/>
</dbReference>
<dbReference type="OrthoDB" id="63533at2759"/>
<feature type="non-terminal residue" evidence="1">
    <location>
        <position position="1"/>
    </location>
</feature>
<dbReference type="SUPFAM" id="SSF52540">
    <property type="entry name" value="P-loop containing nucleoside triphosphate hydrolases"/>
    <property type="match status" value="1"/>
</dbReference>
<sequence length="116" mass="12850">KKKKKKKKSSLDKAKSWVKELQRQASSNIVIAFVGNKVDLDTAGESEVVETADENVNSSGTRQVSFEEAQAYALDSGLIFFEASAKTDLNVHLIFNEIGTFSLPLLLLTPHFIHLK</sequence>
<dbReference type="SMART" id="SM00175">
    <property type="entry name" value="RAB"/>
    <property type="match status" value="1"/>
</dbReference>
<name>A0A1R0GPQ4_9FUNG</name>
<accession>A0A1R0GPQ4</accession>
<evidence type="ECO:0000313" key="1">
    <source>
        <dbReference type="EMBL" id="OLY78838.1"/>
    </source>
</evidence>
<dbReference type="InterPro" id="IPR001806">
    <property type="entry name" value="Small_GTPase"/>
</dbReference>
<dbReference type="Proteomes" id="UP000187455">
    <property type="component" value="Unassembled WGS sequence"/>
</dbReference>
<dbReference type="PRINTS" id="PR00449">
    <property type="entry name" value="RASTRNSFRMNG"/>
</dbReference>
<protein>
    <submittedName>
        <fullName evidence="1">Ras-related protein Rab-5C</fullName>
    </submittedName>
</protein>